<comment type="caution">
    <text evidence="2">The sequence shown here is derived from an EMBL/GenBank/DDBJ whole genome shotgun (WGS) entry which is preliminary data.</text>
</comment>
<evidence type="ECO:0000259" key="1">
    <source>
        <dbReference type="Pfam" id="PF03184"/>
    </source>
</evidence>
<dbReference type="EMBL" id="JANEYF010004805">
    <property type="protein sequence ID" value="KAJ8930056.1"/>
    <property type="molecule type" value="Genomic_DNA"/>
</dbReference>
<reference evidence="2" key="1">
    <citation type="journal article" date="2023" name="Insect Mol. Biol.">
        <title>Genome sequencing provides insights into the evolution of gene families encoding plant cell wall-degrading enzymes in longhorned beetles.</title>
        <authorList>
            <person name="Shin N.R."/>
            <person name="Okamura Y."/>
            <person name="Kirsch R."/>
            <person name="Pauchet Y."/>
        </authorList>
    </citation>
    <scope>NUCLEOTIDE SEQUENCE</scope>
    <source>
        <strain evidence="2">RBIC_L_NR</strain>
    </source>
</reference>
<protein>
    <recommendedName>
        <fullName evidence="1">DDE-1 domain-containing protein</fullName>
    </recommendedName>
</protein>
<evidence type="ECO:0000313" key="3">
    <source>
        <dbReference type="Proteomes" id="UP001162156"/>
    </source>
</evidence>
<dbReference type="GO" id="GO:0003676">
    <property type="term" value="F:nucleic acid binding"/>
    <property type="evidence" value="ECO:0007669"/>
    <property type="project" value="InterPro"/>
</dbReference>
<dbReference type="Pfam" id="PF03184">
    <property type="entry name" value="DDE_1"/>
    <property type="match status" value="1"/>
</dbReference>
<dbReference type="AlphaFoldDB" id="A0AAV8WWN1"/>
<name>A0AAV8WWN1_9CUCU</name>
<evidence type="ECO:0000313" key="2">
    <source>
        <dbReference type="EMBL" id="KAJ8930056.1"/>
    </source>
</evidence>
<sequence length="107" mass="12426">MADDPRKKKWLYRRGKKYPENITNHSKSAVSIMFCGSASGTLLSPYVIYKSEHMWDRWAENSPKGHPCCEDRCCSLGSRYNRTKSGWIEASCFTDWFRSVFLPHAIN</sequence>
<feature type="domain" description="DDE-1" evidence="1">
    <location>
        <begin position="29"/>
        <end position="103"/>
    </location>
</feature>
<keyword evidence="3" id="KW-1185">Reference proteome</keyword>
<dbReference type="Proteomes" id="UP001162156">
    <property type="component" value="Unassembled WGS sequence"/>
</dbReference>
<organism evidence="2 3">
    <name type="scientific">Rhamnusium bicolor</name>
    <dbReference type="NCBI Taxonomy" id="1586634"/>
    <lineage>
        <taxon>Eukaryota</taxon>
        <taxon>Metazoa</taxon>
        <taxon>Ecdysozoa</taxon>
        <taxon>Arthropoda</taxon>
        <taxon>Hexapoda</taxon>
        <taxon>Insecta</taxon>
        <taxon>Pterygota</taxon>
        <taxon>Neoptera</taxon>
        <taxon>Endopterygota</taxon>
        <taxon>Coleoptera</taxon>
        <taxon>Polyphaga</taxon>
        <taxon>Cucujiformia</taxon>
        <taxon>Chrysomeloidea</taxon>
        <taxon>Cerambycidae</taxon>
        <taxon>Lepturinae</taxon>
        <taxon>Rhagiini</taxon>
        <taxon>Rhamnusium</taxon>
    </lineage>
</organism>
<proteinExistence type="predicted"/>
<gene>
    <name evidence="2" type="ORF">NQ314_017221</name>
</gene>
<accession>A0AAV8WWN1</accession>
<dbReference type="InterPro" id="IPR004875">
    <property type="entry name" value="DDE_SF_endonuclease_dom"/>
</dbReference>